<keyword evidence="1" id="KW-0812">Transmembrane</keyword>
<dbReference type="Pfam" id="PF14023">
    <property type="entry name" value="Bestrophin-like"/>
    <property type="match status" value="1"/>
</dbReference>
<name>A0AAU2HBG0_9ACTN</name>
<sequence>MNVRQPETGADQARYQSALDAVSQLGDARRERVNEAATAGVPALLWAALLVGALMTVGFVYLFEVGSLRVHAGAVCALAITVGVMLLIVYQFNHPVGGTLKIKPAAFELARHRLQDLAARTLDSASLRLPPAVPILRVTVLASVGRPLRPPRSRACARA</sequence>
<evidence type="ECO:0000256" key="1">
    <source>
        <dbReference type="SAM" id="Phobius"/>
    </source>
</evidence>
<feature type="transmembrane region" description="Helical" evidence="1">
    <location>
        <begin position="43"/>
        <end position="63"/>
    </location>
</feature>
<reference evidence="2" key="1">
    <citation type="submission" date="2022-10" db="EMBL/GenBank/DDBJ databases">
        <title>The complete genomes of actinobacterial strains from the NBC collection.</title>
        <authorList>
            <person name="Joergensen T.S."/>
            <person name="Alvarez Arevalo M."/>
            <person name="Sterndorff E.B."/>
            <person name="Faurdal D."/>
            <person name="Vuksanovic O."/>
            <person name="Mourched A.-S."/>
            <person name="Charusanti P."/>
            <person name="Shaw S."/>
            <person name="Blin K."/>
            <person name="Weber T."/>
        </authorList>
    </citation>
    <scope>NUCLEOTIDE SEQUENCE</scope>
    <source>
        <strain evidence="2">NBC_00060</strain>
    </source>
</reference>
<protein>
    <submittedName>
        <fullName evidence="2">DUF4239 domain-containing protein</fullName>
    </submittedName>
</protein>
<evidence type="ECO:0000313" key="2">
    <source>
        <dbReference type="EMBL" id="WTU45730.1"/>
    </source>
</evidence>
<proteinExistence type="predicted"/>
<organism evidence="2">
    <name type="scientific">Streptomyces sp. NBC_00060</name>
    <dbReference type="NCBI Taxonomy" id="2975636"/>
    <lineage>
        <taxon>Bacteria</taxon>
        <taxon>Bacillati</taxon>
        <taxon>Actinomycetota</taxon>
        <taxon>Actinomycetes</taxon>
        <taxon>Kitasatosporales</taxon>
        <taxon>Streptomycetaceae</taxon>
        <taxon>Streptomyces</taxon>
    </lineage>
</organism>
<gene>
    <name evidence="2" type="ORF">OHV25_37820</name>
</gene>
<dbReference type="AlphaFoldDB" id="A0AAU2HBG0"/>
<keyword evidence="1" id="KW-0472">Membrane</keyword>
<accession>A0AAU2HBG0</accession>
<feature type="transmembrane region" description="Helical" evidence="1">
    <location>
        <begin position="70"/>
        <end position="92"/>
    </location>
</feature>
<dbReference type="InterPro" id="IPR025333">
    <property type="entry name" value="DUF4239"/>
</dbReference>
<keyword evidence="1" id="KW-1133">Transmembrane helix</keyword>
<dbReference type="EMBL" id="CP108253">
    <property type="protein sequence ID" value="WTU45730.1"/>
    <property type="molecule type" value="Genomic_DNA"/>
</dbReference>